<dbReference type="InterPro" id="IPR054765">
    <property type="entry name" value="SLBB_dom"/>
</dbReference>
<keyword evidence="3" id="KW-0813">Transport</keyword>
<dbReference type="Pfam" id="PF02563">
    <property type="entry name" value="Poly_export"/>
    <property type="match status" value="1"/>
</dbReference>
<sequence length="381" mass="40490">MVILAALIWGVGGCTVIPGLHVSESPSLVHGDSYSTSSEADVTTYHLQKSPVLSAVRIREINGNTLQDIYSERLEKSPELAALGAVSPADVPPEYLVGAGDILFITVWDHPELNNPSGQNRSDPESSGRLVSSLGTVFYPYMGLVEVAGKTVDQIRTTLSTGLAKVIQKPQIDVRVISFRSKRVQVTGEVKTPGLLTLDDTPKGVLEALAEKGGLSSSASRRSVLLTRAGKTYQIDLGGLLSGSSAAPNPPLAPGDVVHVPDRSLDQVFVLGEVNNQGPVYLQQSNSTLTEALTLSGGLDKLRANDGGVLVFRRPSGDDGVATVYHLDMASPVGLLLAGEFPLQPRDVVYVQATGFVKYNSVINQILPTISAIFQIDRLTK</sequence>
<keyword evidence="6" id="KW-0812">Transmembrane</keyword>
<dbReference type="InterPro" id="IPR003715">
    <property type="entry name" value="Poly_export_N"/>
</dbReference>
<evidence type="ECO:0000256" key="8">
    <source>
        <dbReference type="ARBA" id="ARBA00023047"/>
    </source>
</evidence>
<keyword evidence="5 17" id="KW-0762">Sugar transport</keyword>
<dbReference type="EMBL" id="RJVO01000002">
    <property type="protein sequence ID" value="ROH91670.1"/>
    <property type="molecule type" value="Genomic_DNA"/>
</dbReference>
<comment type="similarity">
    <text evidence="2">Belongs to the BexD/CtrA/VexA family.</text>
</comment>
<dbReference type="Gene3D" id="3.30.1950.10">
    <property type="entry name" value="wza like domain"/>
    <property type="match status" value="1"/>
</dbReference>
<dbReference type="AlphaFoldDB" id="A0A3N0VG67"/>
<dbReference type="GO" id="GO:0006811">
    <property type="term" value="P:monoatomic ion transport"/>
    <property type="evidence" value="ECO:0007669"/>
    <property type="project" value="UniProtKB-KW"/>
</dbReference>
<dbReference type="PANTHER" id="PTHR33619:SF3">
    <property type="entry name" value="POLYSACCHARIDE EXPORT PROTEIN GFCE-RELATED"/>
    <property type="match status" value="1"/>
</dbReference>
<dbReference type="InterPro" id="IPR049712">
    <property type="entry name" value="Poly_export"/>
</dbReference>
<keyword evidence="14" id="KW-0449">Lipoprotein</keyword>
<dbReference type="GO" id="GO:0015159">
    <property type="term" value="F:polysaccharide transmembrane transporter activity"/>
    <property type="evidence" value="ECO:0007669"/>
    <property type="project" value="InterPro"/>
</dbReference>
<gene>
    <name evidence="17" type="ORF">ED208_04590</name>
</gene>
<evidence type="ECO:0000256" key="5">
    <source>
        <dbReference type="ARBA" id="ARBA00022597"/>
    </source>
</evidence>
<organism evidence="17 18">
    <name type="scientific">Stagnimonas aquatica</name>
    <dbReference type="NCBI Taxonomy" id="2689987"/>
    <lineage>
        <taxon>Bacteria</taxon>
        <taxon>Pseudomonadati</taxon>
        <taxon>Pseudomonadota</taxon>
        <taxon>Gammaproteobacteria</taxon>
        <taxon>Nevskiales</taxon>
        <taxon>Nevskiaceae</taxon>
        <taxon>Stagnimonas</taxon>
    </lineage>
</organism>
<keyword evidence="7" id="KW-0732">Signal</keyword>
<dbReference type="GO" id="GO:0009279">
    <property type="term" value="C:cell outer membrane"/>
    <property type="evidence" value="ECO:0007669"/>
    <property type="project" value="UniProtKB-SubCell"/>
</dbReference>
<evidence type="ECO:0000256" key="1">
    <source>
        <dbReference type="ARBA" id="ARBA00004571"/>
    </source>
</evidence>
<evidence type="ECO:0000259" key="16">
    <source>
        <dbReference type="Pfam" id="PF22461"/>
    </source>
</evidence>
<evidence type="ECO:0000256" key="10">
    <source>
        <dbReference type="ARBA" id="ARBA00023114"/>
    </source>
</evidence>
<keyword evidence="10" id="KW-0626">Porin</keyword>
<accession>A0A3N0VG67</accession>
<feature type="domain" description="SLBB" evidence="16">
    <location>
        <begin position="182"/>
        <end position="260"/>
    </location>
</feature>
<keyword evidence="18" id="KW-1185">Reference proteome</keyword>
<evidence type="ECO:0000256" key="9">
    <source>
        <dbReference type="ARBA" id="ARBA00023065"/>
    </source>
</evidence>
<dbReference type="Proteomes" id="UP000282106">
    <property type="component" value="Unassembled WGS sequence"/>
</dbReference>
<keyword evidence="12" id="KW-0564">Palmitate</keyword>
<evidence type="ECO:0000256" key="13">
    <source>
        <dbReference type="ARBA" id="ARBA00023237"/>
    </source>
</evidence>
<keyword evidence="11" id="KW-0472">Membrane</keyword>
<feature type="domain" description="Polysaccharide export protein N-terminal" evidence="15">
    <location>
        <begin position="90"/>
        <end position="176"/>
    </location>
</feature>
<evidence type="ECO:0000256" key="6">
    <source>
        <dbReference type="ARBA" id="ARBA00022692"/>
    </source>
</evidence>
<evidence type="ECO:0000256" key="7">
    <source>
        <dbReference type="ARBA" id="ARBA00022729"/>
    </source>
</evidence>
<proteinExistence type="inferred from homology"/>
<keyword evidence="13" id="KW-0998">Cell outer membrane</keyword>
<comment type="caution">
    <text evidence="17">The sequence shown here is derived from an EMBL/GenBank/DDBJ whole genome shotgun (WGS) entry which is preliminary data.</text>
</comment>
<keyword evidence="4" id="KW-1134">Transmembrane beta strand</keyword>
<evidence type="ECO:0000259" key="15">
    <source>
        <dbReference type="Pfam" id="PF02563"/>
    </source>
</evidence>
<evidence type="ECO:0000256" key="3">
    <source>
        <dbReference type="ARBA" id="ARBA00022448"/>
    </source>
</evidence>
<dbReference type="Gene3D" id="3.10.560.10">
    <property type="entry name" value="Outer membrane lipoprotein wza domain like"/>
    <property type="match status" value="2"/>
</dbReference>
<dbReference type="InParanoid" id="A0A3N0VG67"/>
<comment type="subcellular location">
    <subcellularLocation>
        <location evidence="1">Cell outer membrane</location>
        <topology evidence="1">Multi-pass membrane protein</topology>
    </subcellularLocation>
</comment>
<keyword evidence="8" id="KW-0625">Polysaccharide transport</keyword>
<dbReference type="Pfam" id="PF22461">
    <property type="entry name" value="SLBB_2"/>
    <property type="match status" value="2"/>
</dbReference>
<protein>
    <submittedName>
        <fullName evidence="17">Sugar transporter</fullName>
    </submittedName>
</protein>
<evidence type="ECO:0000256" key="2">
    <source>
        <dbReference type="ARBA" id="ARBA00009450"/>
    </source>
</evidence>
<dbReference type="PANTHER" id="PTHR33619">
    <property type="entry name" value="POLYSACCHARIDE EXPORT PROTEIN GFCE-RELATED"/>
    <property type="match status" value="1"/>
</dbReference>
<reference evidence="17 18" key="1">
    <citation type="submission" date="2018-10" db="EMBL/GenBank/DDBJ databases">
        <authorList>
            <person name="Chen W.-M."/>
        </authorList>
    </citation>
    <scope>NUCLEOTIDE SEQUENCE [LARGE SCALE GENOMIC DNA]</scope>
    <source>
        <strain evidence="17 18">THS-13</strain>
    </source>
</reference>
<dbReference type="GO" id="GO:0046930">
    <property type="term" value="C:pore complex"/>
    <property type="evidence" value="ECO:0007669"/>
    <property type="project" value="UniProtKB-KW"/>
</dbReference>
<dbReference type="GO" id="GO:0015288">
    <property type="term" value="F:porin activity"/>
    <property type="evidence" value="ECO:0007669"/>
    <property type="project" value="UniProtKB-KW"/>
</dbReference>
<evidence type="ECO:0000256" key="14">
    <source>
        <dbReference type="ARBA" id="ARBA00023288"/>
    </source>
</evidence>
<dbReference type="FunCoup" id="A0A3N0VG67">
    <property type="interactions" value="92"/>
</dbReference>
<evidence type="ECO:0000256" key="11">
    <source>
        <dbReference type="ARBA" id="ARBA00023136"/>
    </source>
</evidence>
<evidence type="ECO:0000313" key="18">
    <source>
        <dbReference type="Proteomes" id="UP000282106"/>
    </source>
</evidence>
<evidence type="ECO:0000256" key="12">
    <source>
        <dbReference type="ARBA" id="ARBA00023139"/>
    </source>
</evidence>
<keyword evidence="9" id="KW-0406">Ion transport</keyword>
<feature type="domain" description="SLBB" evidence="16">
    <location>
        <begin position="267"/>
        <end position="351"/>
    </location>
</feature>
<evidence type="ECO:0000313" key="17">
    <source>
        <dbReference type="EMBL" id="ROH91670.1"/>
    </source>
</evidence>
<name>A0A3N0VG67_9GAMM</name>
<evidence type="ECO:0000256" key="4">
    <source>
        <dbReference type="ARBA" id="ARBA00022452"/>
    </source>
</evidence>